<dbReference type="Pfam" id="PF00169">
    <property type="entry name" value="PH"/>
    <property type="match status" value="2"/>
</dbReference>
<dbReference type="Pfam" id="PF02204">
    <property type="entry name" value="VPS9"/>
    <property type="match status" value="1"/>
</dbReference>
<gene>
    <name evidence="4" type="ORF">H257_10847</name>
</gene>
<dbReference type="EMBL" id="KI913143">
    <property type="protein sequence ID" value="ETV74768.1"/>
    <property type="molecule type" value="Genomic_DNA"/>
</dbReference>
<dbReference type="PROSITE" id="PS50106">
    <property type="entry name" value="PDZ"/>
    <property type="match status" value="1"/>
</dbReference>
<dbReference type="SUPFAM" id="SSF50729">
    <property type="entry name" value="PH domain-like"/>
    <property type="match status" value="2"/>
</dbReference>
<dbReference type="Gene3D" id="2.30.42.10">
    <property type="match status" value="1"/>
</dbReference>
<dbReference type="STRING" id="112090.W4G6T0"/>
<proteinExistence type="predicted"/>
<feature type="domain" description="VPS9" evidence="3">
    <location>
        <begin position="544"/>
        <end position="683"/>
    </location>
</feature>
<dbReference type="Gene3D" id="1.20.1050.80">
    <property type="entry name" value="VPS9 domain"/>
    <property type="match status" value="1"/>
</dbReference>
<dbReference type="PROSITE" id="PS50003">
    <property type="entry name" value="PH_DOMAIN"/>
    <property type="match status" value="2"/>
</dbReference>
<dbReference type="InterPro" id="IPR037191">
    <property type="entry name" value="VPS9_dom_sf"/>
</dbReference>
<dbReference type="SMART" id="SM00228">
    <property type="entry name" value="PDZ"/>
    <property type="match status" value="1"/>
</dbReference>
<dbReference type="RefSeq" id="XP_009835856.1">
    <property type="nucleotide sequence ID" value="XM_009837554.1"/>
</dbReference>
<dbReference type="RefSeq" id="XP_009835855.1">
    <property type="nucleotide sequence ID" value="XM_009837553.1"/>
</dbReference>
<feature type="domain" description="PH" evidence="1">
    <location>
        <begin position="118"/>
        <end position="211"/>
    </location>
</feature>
<protein>
    <recommendedName>
        <fullName evidence="5">VPS9 domain-containing protein</fullName>
    </recommendedName>
</protein>
<dbReference type="InterPro" id="IPR051707">
    <property type="entry name" value="PI-Interact_SigTrans_Reg"/>
</dbReference>
<dbReference type="CDD" id="cd00821">
    <property type="entry name" value="PH"/>
    <property type="match status" value="1"/>
</dbReference>
<dbReference type="InterPro" id="IPR036034">
    <property type="entry name" value="PDZ_sf"/>
</dbReference>
<evidence type="ECO:0000259" key="3">
    <source>
        <dbReference type="PROSITE" id="PS51205"/>
    </source>
</evidence>
<dbReference type="InterPro" id="IPR001849">
    <property type="entry name" value="PH_domain"/>
</dbReference>
<evidence type="ECO:0000313" key="4">
    <source>
        <dbReference type="EMBL" id="ETV74769.1"/>
    </source>
</evidence>
<dbReference type="InterPro" id="IPR003123">
    <property type="entry name" value="VPS9"/>
</dbReference>
<feature type="domain" description="PDZ" evidence="2">
    <location>
        <begin position="677"/>
        <end position="765"/>
    </location>
</feature>
<dbReference type="EMBL" id="KI913143">
    <property type="protein sequence ID" value="ETV74769.1"/>
    <property type="molecule type" value="Genomic_DNA"/>
</dbReference>
<sequence>MMESSSMPDFSYVDDVFRHTIDLDEPWCRMSLADVNSVRLSQSLLQIGPIYSDIVHWKERANESMRVASRRTNHLIESLDMDPVERKHRSASSTLINEVDAEPLPFDDDARDSVTVPVVSHSGWLIKQASRSWSFKRRLFFILGRELVYHKSHESSYSTISGRVNLEVTTNVMRVPNFGFKLVQGSFTMLLYALNEADRNTWIHKLNLCDVHTIDLPPVIAPTTATIPDKKVVASGWLRKQGQVFKSVKRRWFELTGADGLSYFRNPDTATKPKGRVLVTPASSVTRLDMRKTGERFSFSITENALDKKSRVLFVHADSQEDRSIWVAALSSVILCKDGASPPALSSPLGPNGSVDDGTCIERSLSDPMSPDHDDLPRGKDDSDILADIAREAQLILVSPYSPEGTTRYIYICSSSCIEGRGEWGGGEVLVECILCCQDILYVVKVFAVFECMTIYIYIYVVGDGSENFLKTIHRKTLCLQSVRRFMEGLMEYMVTTRMHYFCALCGDDSKRHFDAIAAIISEQVEERVFSPIHKVVYQVLVPKADSKALRDRLELLQGRKQAYFGINSPSPSGYAAAIAAMTAIDGQSLPSFKRRQLVVACNTIYHVAAEEGLYPSAAMSADDFIPAFIFVVVQCRVEDVLMLKELLVAFPPVSDTGEAAYFVTCLEIAIEYVQSLVLLQELELDGDRPLGVEFSVVAVDEDLRVLVVAAVAPHSQADACGHIHIGDVLMTVNGLAVHDRTVADVHKVIRAAQGPVALAFVHIKDVKKVHSSVRNVAAVPTSHNRPISTKE</sequence>
<dbReference type="SMART" id="SM00167">
    <property type="entry name" value="VPS9"/>
    <property type="match status" value="1"/>
</dbReference>
<dbReference type="GeneID" id="20812843"/>
<dbReference type="Pfam" id="PF00595">
    <property type="entry name" value="PDZ"/>
    <property type="match status" value="1"/>
</dbReference>
<dbReference type="Gene3D" id="2.30.29.30">
    <property type="entry name" value="Pleckstrin-homology domain (PH domain)/Phosphotyrosine-binding domain (PTB)"/>
    <property type="match status" value="2"/>
</dbReference>
<dbReference type="CDD" id="cd00136">
    <property type="entry name" value="PDZ_canonical"/>
    <property type="match status" value="1"/>
</dbReference>
<accession>W4G6T0</accession>
<dbReference type="InterPro" id="IPR011993">
    <property type="entry name" value="PH-like_dom_sf"/>
</dbReference>
<dbReference type="OrthoDB" id="10261837at2759"/>
<name>W4G6T0_APHAT</name>
<feature type="domain" description="PH" evidence="1">
    <location>
        <begin position="231"/>
        <end position="335"/>
    </location>
</feature>
<evidence type="ECO:0000259" key="1">
    <source>
        <dbReference type="PROSITE" id="PS50003"/>
    </source>
</evidence>
<reference evidence="4" key="1">
    <citation type="submission" date="2013-12" db="EMBL/GenBank/DDBJ databases">
        <title>The Genome Sequence of Aphanomyces astaci APO3.</title>
        <authorList>
            <consortium name="The Broad Institute Genomics Platform"/>
            <person name="Russ C."/>
            <person name="Tyler B."/>
            <person name="van West P."/>
            <person name="Dieguez-Uribeondo J."/>
            <person name="Young S.K."/>
            <person name="Zeng Q."/>
            <person name="Gargeya S."/>
            <person name="Fitzgerald M."/>
            <person name="Abouelleil A."/>
            <person name="Alvarado L."/>
            <person name="Chapman S.B."/>
            <person name="Gainer-Dewar J."/>
            <person name="Goldberg J."/>
            <person name="Griggs A."/>
            <person name="Gujja S."/>
            <person name="Hansen M."/>
            <person name="Howarth C."/>
            <person name="Imamovic A."/>
            <person name="Ireland A."/>
            <person name="Larimer J."/>
            <person name="McCowan C."/>
            <person name="Murphy C."/>
            <person name="Pearson M."/>
            <person name="Poon T.W."/>
            <person name="Priest M."/>
            <person name="Roberts A."/>
            <person name="Saif S."/>
            <person name="Shea T."/>
            <person name="Sykes S."/>
            <person name="Wortman J."/>
            <person name="Nusbaum C."/>
            <person name="Birren B."/>
        </authorList>
    </citation>
    <scope>NUCLEOTIDE SEQUENCE [LARGE SCALE GENOMIC DNA]</scope>
    <source>
        <strain evidence="4">APO3</strain>
    </source>
</reference>
<organism evidence="4">
    <name type="scientific">Aphanomyces astaci</name>
    <name type="common">Crayfish plague agent</name>
    <dbReference type="NCBI Taxonomy" id="112090"/>
    <lineage>
        <taxon>Eukaryota</taxon>
        <taxon>Sar</taxon>
        <taxon>Stramenopiles</taxon>
        <taxon>Oomycota</taxon>
        <taxon>Saprolegniomycetes</taxon>
        <taxon>Saprolegniales</taxon>
        <taxon>Verrucalvaceae</taxon>
        <taxon>Aphanomyces</taxon>
    </lineage>
</organism>
<dbReference type="SUPFAM" id="SSF109993">
    <property type="entry name" value="VPS9 domain"/>
    <property type="match status" value="1"/>
</dbReference>
<dbReference type="PANTHER" id="PTHR14336">
    <property type="entry name" value="TANDEM PH DOMAIN CONTAINING PROTEIN"/>
    <property type="match status" value="1"/>
</dbReference>
<dbReference type="PROSITE" id="PS51205">
    <property type="entry name" value="VPS9"/>
    <property type="match status" value="1"/>
</dbReference>
<dbReference type="VEuPathDB" id="FungiDB:H257_10847"/>
<dbReference type="SUPFAM" id="SSF50156">
    <property type="entry name" value="PDZ domain-like"/>
    <property type="match status" value="1"/>
</dbReference>
<evidence type="ECO:0000259" key="2">
    <source>
        <dbReference type="PROSITE" id="PS50106"/>
    </source>
</evidence>
<dbReference type="SMART" id="SM00233">
    <property type="entry name" value="PH"/>
    <property type="match status" value="2"/>
</dbReference>
<dbReference type="AlphaFoldDB" id="W4G6T0"/>
<dbReference type="InterPro" id="IPR001478">
    <property type="entry name" value="PDZ"/>
</dbReference>
<evidence type="ECO:0008006" key="5">
    <source>
        <dbReference type="Google" id="ProtNLM"/>
    </source>
</evidence>